<accession>A0ACB8S4I8</accession>
<dbReference type="EMBL" id="MU275852">
    <property type="protein sequence ID" value="KAI0051409.1"/>
    <property type="molecule type" value="Genomic_DNA"/>
</dbReference>
<keyword evidence="2" id="KW-1185">Reference proteome</keyword>
<dbReference type="Proteomes" id="UP000814033">
    <property type="component" value="Unassembled WGS sequence"/>
</dbReference>
<organism evidence="1 2">
    <name type="scientific">Auriscalpium vulgare</name>
    <dbReference type="NCBI Taxonomy" id="40419"/>
    <lineage>
        <taxon>Eukaryota</taxon>
        <taxon>Fungi</taxon>
        <taxon>Dikarya</taxon>
        <taxon>Basidiomycota</taxon>
        <taxon>Agaricomycotina</taxon>
        <taxon>Agaricomycetes</taxon>
        <taxon>Russulales</taxon>
        <taxon>Auriscalpiaceae</taxon>
        <taxon>Auriscalpium</taxon>
    </lineage>
</organism>
<reference evidence="1" key="2">
    <citation type="journal article" date="2022" name="New Phytol.">
        <title>Evolutionary transition to the ectomycorrhizal habit in the genomes of a hyperdiverse lineage of mushroom-forming fungi.</title>
        <authorList>
            <person name="Looney B."/>
            <person name="Miyauchi S."/>
            <person name="Morin E."/>
            <person name="Drula E."/>
            <person name="Courty P.E."/>
            <person name="Kohler A."/>
            <person name="Kuo A."/>
            <person name="LaButti K."/>
            <person name="Pangilinan J."/>
            <person name="Lipzen A."/>
            <person name="Riley R."/>
            <person name="Andreopoulos W."/>
            <person name="He G."/>
            <person name="Johnson J."/>
            <person name="Nolan M."/>
            <person name="Tritt A."/>
            <person name="Barry K.W."/>
            <person name="Grigoriev I.V."/>
            <person name="Nagy L.G."/>
            <person name="Hibbett D."/>
            <person name="Henrissat B."/>
            <person name="Matheny P.B."/>
            <person name="Labbe J."/>
            <person name="Martin F.M."/>
        </authorList>
    </citation>
    <scope>NUCLEOTIDE SEQUENCE</scope>
    <source>
        <strain evidence="1">FP105234-sp</strain>
    </source>
</reference>
<reference evidence="1" key="1">
    <citation type="submission" date="2021-02" db="EMBL/GenBank/DDBJ databases">
        <authorList>
            <consortium name="DOE Joint Genome Institute"/>
            <person name="Ahrendt S."/>
            <person name="Looney B.P."/>
            <person name="Miyauchi S."/>
            <person name="Morin E."/>
            <person name="Drula E."/>
            <person name="Courty P.E."/>
            <person name="Chicoki N."/>
            <person name="Fauchery L."/>
            <person name="Kohler A."/>
            <person name="Kuo A."/>
            <person name="Labutti K."/>
            <person name="Pangilinan J."/>
            <person name="Lipzen A."/>
            <person name="Riley R."/>
            <person name="Andreopoulos W."/>
            <person name="He G."/>
            <person name="Johnson J."/>
            <person name="Barry K.W."/>
            <person name="Grigoriev I.V."/>
            <person name="Nagy L."/>
            <person name="Hibbett D."/>
            <person name="Henrissat B."/>
            <person name="Matheny P.B."/>
            <person name="Labbe J."/>
            <person name="Martin F."/>
        </authorList>
    </citation>
    <scope>NUCLEOTIDE SEQUENCE</scope>
    <source>
        <strain evidence="1">FP105234-sp</strain>
    </source>
</reference>
<comment type="caution">
    <text evidence="1">The sequence shown here is derived from an EMBL/GenBank/DDBJ whole genome shotgun (WGS) entry which is preliminary data.</text>
</comment>
<protein>
    <submittedName>
        <fullName evidence="1">Uncharacterized protein</fullName>
    </submittedName>
</protein>
<gene>
    <name evidence="1" type="ORF">FA95DRAFT_1554493</name>
</gene>
<evidence type="ECO:0000313" key="1">
    <source>
        <dbReference type="EMBL" id="KAI0051409.1"/>
    </source>
</evidence>
<proteinExistence type="predicted"/>
<evidence type="ECO:0000313" key="2">
    <source>
        <dbReference type="Proteomes" id="UP000814033"/>
    </source>
</evidence>
<sequence>MFTPISHTPAHDPLTADDPSARMRAHGGNRPSLPQTKQCPLCPAKFTRTTHLNRHLRTHTNERSHRCDTCLSEFTRSDLLTRHKRSCGDMMNQNKSRRKSCEACAESKIKCDLKQPCSKCITRGRECVFLNDPKISLEKKAAAASRRRASNASSKSTLSDAGSISSPDSPTSQENVFPSSSFPYTIDGNSDLSLIAGSSSAFDMSSGDLLFRPSSDGIVPDLSASSSTSSSMPMSPRSDIFDMPNEFSYAMVPEMDILDASLSKIIPHDIAQAFPEAAQSTHTLSTQNFGRNNLMDFSFTGQTWLGDDMPTPSIGNHINSFLDTSLNPSDAAAPAASASVAPTSQPMMVDSIPKDLSFHGPAEAELQHYLYLFHHAFLSHMPIVHVPTWSFDGKPPILLRAMQACGALFVKTRAANEFVSNTLLNTRESLIQEVVSPRHAAYQDASAHPATLQAKNPQESDEQFHLILAGLLLQAIGLFHQSIDQRASSNIYHGMLVMMIRRCGLIGRCANWVPPDLSGANSTQIESAWKCWTTQEAIKRTLYLAYLHDCCHYVFFSLQPSFFLSELDWCLPTEDALWQAGSAQEWYDLLQQPSPYGNAAVRLSGQNMQKTLATLGDMQMATAAPATVLPPFAHFVLIHSVLCSVYISCFDGASSRAASPGLPEPTAALQALPLEGRHAKANSFVLQYTLHNWLQSWLSGPDTPPAEEGVEEARFMQNAMPYYWLAQISLVAFQEGAQSPASRKPDFCTAPEVRYRVLQRWLLHIRGFLRSGAKAPTNLWVDLMKIADEGGHGNSGTPDGLLSFFPDF</sequence>
<name>A0ACB8S4I8_9AGAM</name>